<name>A0A918MMB4_9ACTN</name>
<reference evidence="2" key="1">
    <citation type="journal article" date="2014" name="Int. J. Syst. Evol. Microbiol.">
        <title>Complete genome sequence of Corynebacterium casei LMG S-19264T (=DSM 44701T), isolated from a smear-ripened cheese.</title>
        <authorList>
            <consortium name="US DOE Joint Genome Institute (JGI-PGF)"/>
            <person name="Walter F."/>
            <person name="Albersmeier A."/>
            <person name="Kalinowski J."/>
            <person name="Ruckert C."/>
        </authorList>
    </citation>
    <scope>NUCLEOTIDE SEQUENCE</scope>
    <source>
        <strain evidence="2">JCM 4490</strain>
    </source>
</reference>
<dbReference type="PANTHER" id="PTHR43441">
    <property type="entry name" value="RIBOSOMAL-PROTEIN-SERINE ACETYLTRANSFERASE"/>
    <property type="match status" value="1"/>
</dbReference>
<dbReference type="AlphaFoldDB" id="A0A918MMB4"/>
<reference evidence="2" key="2">
    <citation type="submission" date="2020-09" db="EMBL/GenBank/DDBJ databases">
        <authorList>
            <person name="Sun Q."/>
            <person name="Ohkuma M."/>
        </authorList>
    </citation>
    <scope>NUCLEOTIDE SEQUENCE</scope>
    <source>
        <strain evidence="2">JCM 4490</strain>
    </source>
</reference>
<dbReference type="InterPro" id="IPR051908">
    <property type="entry name" value="Ribosomal_N-acetyltransferase"/>
</dbReference>
<evidence type="ECO:0000313" key="2">
    <source>
        <dbReference type="EMBL" id="GGW38221.1"/>
    </source>
</evidence>
<dbReference type="GO" id="GO:1990189">
    <property type="term" value="F:protein N-terminal-serine acetyltransferase activity"/>
    <property type="evidence" value="ECO:0007669"/>
    <property type="project" value="TreeGrafter"/>
</dbReference>
<evidence type="ECO:0000259" key="1">
    <source>
        <dbReference type="PROSITE" id="PS51186"/>
    </source>
</evidence>
<accession>A0A918MMB4</accession>
<organism evidence="2 3">
    <name type="scientific">Streptomyces lucensis JCM 4490</name>
    <dbReference type="NCBI Taxonomy" id="1306176"/>
    <lineage>
        <taxon>Bacteria</taxon>
        <taxon>Bacillati</taxon>
        <taxon>Actinomycetota</taxon>
        <taxon>Actinomycetes</taxon>
        <taxon>Kitasatosporales</taxon>
        <taxon>Streptomycetaceae</taxon>
        <taxon>Streptomyces</taxon>
    </lineage>
</organism>
<dbReference type="InterPro" id="IPR016181">
    <property type="entry name" value="Acyl_CoA_acyltransferase"/>
</dbReference>
<feature type="domain" description="N-acetyltransferase" evidence="1">
    <location>
        <begin position="7"/>
        <end position="176"/>
    </location>
</feature>
<proteinExistence type="predicted"/>
<dbReference type="GO" id="GO:0005737">
    <property type="term" value="C:cytoplasm"/>
    <property type="evidence" value="ECO:0007669"/>
    <property type="project" value="TreeGrafter"/>
</dbReference>
<dbReference type="RefSeq" id="WP_190013754.1">
    <property type="nucleotide sequence ID" value="NZ_BMUE01000002.1"/>
</dbReference>
<dbReference type="InterPro" id="IPR000182">
    <property type="entry name" value="GNAT_dom"/>
</dbReference>
<protein>
    <submittedName>
        <fullName evidence="2">Acetyltransferase</fullName>
    </submittedName>
</protein>
<evidence type="ECO:0000313" key="3">
    <source>
        <dbReference type="Proteomes" id="UP000620224"/>
    </source>
</evidence>
<gene>
    <name evidence="2" type="ORF">GCM10010503_12890</name>
</gene>
<dbReference type="Pfam" id="PF13302">
    <property type="entry name" value="Acetyltransf_3"/>
    <property type="match status" value="1"/>
</dbReference>
<comment type="caution">
    <text evidence="2">The sequence shown here is derived from an EMBL/GenBank/DDBJ whole genome shotgun (WGS) entry which is preliminary data.</text>
</comment>
<dbReference type="GO" id="GO:0008999">
    <property type="term" value="F:protein-N-terminal-alanine acetyltransferase activity"/>
    <property type="evidence" value="ECO:0007669"/>
    <property type="project" value="TreeGrafter"/>
</dbReference>
<sequence>MIEGKLVRLRALRPEDLDAQLRWRNDPEVVHWATGGQPRFGPVTREALERFHEARLLEDPRDGAVLTVEERVDGRVIGMADYRDADPFTGRATVGITIGERDRWGGGYGTEALALLLDHLFGARNLRRVELDTWSGNERAMKAFRRLGFVEEGRRRKAVRVGREWYDEVLYGLLREEWEGATAR</sequence>
<dbReference type="SUPFAM" id="SSF55729">
    <property type="entry name" value="Acyl-CoA N-acyltransferases (Nat)"/>
    <property type="match status" value="1"/>
</dbReference>
<dbReference type="PROSITE" id="PS51186">
    <property type="entry name" value="GNAT"/>
    <property type="match status" value="1"/>
</dbReference>
<keyword evidence="3" id="KW-1185">Reference proteome</keyword>
<dbReference type="PANTHER" id="PTHR43441:SF11">
    <property type="entry name" value="RIBOSOMAL-PROTEIN-SERINE ACETYLTRANSFERASE"/>
    <property type="match status" value="1"/>
</dbReference>
<dbReference type="Proteomes" id="UP000620224">
    <property type="component" value="Unassembled WGS sequence"/>
</dbReference>
<dbReference type="Gene3D" id="3.40.630.30">
    <property type="match status" value="1"/>
</dbReference>
<dbReference type="EMBL" id="BMUE01000002">
    <property type="protein sequence ID" value="GGW38221.1"/>
    <property type="molecule type" value="Genomic_DNA"/>
</dbReference>